<proteinExistence type="predicted"/>
<dbReference type="EMBL" id="FAXA01000012">
    <property type="protein sequence ID" value="CUV01139.1"/>
    <property type="molecule type" value="Genomic_DNA"/>
</dbReference>
<evidence type="ECO:0000259" key="1">
    <source>
        <dbReference type="Pfam" id="PF00462"/>
    </source>
</evidence>
<protein>
    <recommendedName>
        <fullName evidence="1">Glutaredoxin domain-containing protein</fullName>
    </recommendedName>
</protein>
<organism evidence="2">
    <name type="scientific">hydrothermal vent metagenome</name>
    <dbReference type="NCBI Taxonomy" id="652676"/>
    <lineage>
        <taxon>unclassified sequences</taxon>
        <taxon>metagenomes</taxon>
        <taxon>ecological metagenomes</taxon>
    </lineage>
</organism>
<reference evidence="2" key="1">
    <citation type="submission" date="2015-10" db="EMBL/GenBank/DDBJ databases">
        <authorList>
            <person name="Gilbert D.G."/>
        </authorList>
    </citation>
    <scope>NUCLEOTIDE SEQUENCE</scope>
</reference>
<dbReference type="AlphaFoldDB" id="A0A160V5Z9"/>
<dbReference type="InterPro" id="IPR002109">
    <property type="entry name" value="Glutaredoxin"/>
</dbReference>
<dbReference type="SUPFAM" id="SSF52833">
    <property type="entry name" value="Thioredoxin-like"/>
    <property type="match status" value="1"/>
</dbReference>
<gene>
    <name evidence="2" type="ORF">MGWOODY_Clf342</name>
</gene>
<sequence>MADIPVVYTLTVCPACDHLRSSWAKQGIQYEEKRVDQSQDDLDEALMYGDTVPIILYPDGRVEIGFEGHHG</sequence>
<name>A0A160V5Z9_9ZZZZ</name>
<dbReference type="Pfam" id="PF00462">
    <property type="entry name" value="Glutaredoxin"/>
    <property type="match status" value="1"/>
</dbReference>
<dbReference type="Gene3D" id="3.40.30.10">
    <property type="entry name" value="Glutaredoxin"/>
    <property type="match status" value="1"/>
</dbReference>
<accession>A0A160V5Z9</accession>
<dbReference type="InterPro" id="IPR036249">
    <property type="entry name" value="Thioredoxin-like_sf"/>
</dbReference>
<feature type="domain" description="Glutaredoxin" evidence="1">
    <location>
        <begin position="6"/>
        <end position="56"/>
    </location>
</feature>
<evidence type="ECO:0000313" key="2">
    <source>
        <dbReference type="EMBL" id="CUV01139.1"/>
    </source>
</evidence>